<dbReference type="Pfam" id="PF05910">
    <property type="entry name" value="DUF868"/>
    <property type="match status" value="1"/>
</dbReference>
<dbReference type="EMBL" id="JAMQYH010000005">
    <property type="protein sequence ID" value="KAJ1686290.1"/>
    <property type="molecule type" value="Genomic_DNA"/>
</dbReference>
<evidence type="ECO:0000313" key="2">
    <source>
        <dbReference type="Proteomes" id="UP001151287"/>
    </source>
</evidence>
<proteinExistence type="predicted"/>
<dbReference type="Proteomes" id="UP001151287">
    <property type="component" value="Unassembled WGS sequence"/>
</dbReference>
<reference evidence="1" key="1">
    <citation type="journal article" date="2022" name="Cell">
        <title>Repeat-based holocentromeres influence genome architecture and karyotype evolution.</title>
        <authorList>
            <person name="Hofstatter P.G."/>
            <person name="Thangavel G."/>
            <person name="Lux T."/>
            <person name="Neumann P."/>
            <person name="Vondrak T."/>
            <person name="Novak P."/>
            <person name="Zhang M."/>
            <person name="Costa L."/>
            <person name="Castellani M."/>
            <person name="Scott A."/>
            <person name="Toegelov H."/>
            <person name="Fuchs J."/>
            <person name="Mata-Sucre Y."/>
            <person name="Dias Y."/>
            <person name="Vanzela A.L.L."/>
            <person name="Huettel B."/>
            <person name="Almeida C.C.S."/>
            <person name="Simkova H."/>
            <person name="Souza G."/>
            <person name="Pedrosa-Harand A."/>
            <person name="Macas J."/>
            <person name="Mayer K.F.X."/>
            <person name="Houben A."/>
            <person name="Marques A."/>
        </authorList>
    </citation>
    <scope>NUCLEOTIDE SEQUENCE</scope>
    <source>
        <strain evidence="1">RhyBre1mFocal</strain>
    </source>
</reference>
<sequence>MVGKTKKSHLSSNILLLPSPMKDFASCFSDHAVRVADVSCSGHASVSTGDSSSTPVSSQLHSRSIQSSAACAYRSKLTSGRELLIRVTWTRSNAGTGSSLSIGVDPVPCNDTSSHMLRKKKGTRTFPMATSSGHNTIVALFWDYTSAKYGSGPEPVSGFYVIVVVDSEFALLIGDTCEETVKKLEGTIKKAEFKLASRREQVLGHVAHTTRARFRDGGAEHEIMISCSKKCDDDDEDGPPEEVLSVSVDNKRVVQVRRLKWNFRGNQTIFVDGAPVDLMWDMRDWFFGHPTTGGYANFLFRARSTLDSRLWLEEEQCLWHGRCQSPPFSLLVQSFRTPS</sequence>
<dbReference type="OrthoDB" id="678233at2759"/>
<dbReference type="AlphaFoldDB" id="A0A9Q0C2W9"/>
<gene>
    <name evidence="1" type="ORF">LUZ63_017680</name>
</gene>
<dbReference type="PANTHER" id="PTHR31972">
    <property type="entry name" value="EXPRESSED PROTEIN"/>
    <property type="match status" value="1"/>
</dbReference>
<accession>A0A9Q0C2W9</accession>
<keyword evidence="2" id="KW-1185">Reference proteome</keyword>
<evidence type="ECO:0000313" key="1">
    <source>
        <dbReference type="EMBL" id="KAJ1686290.1"/>
    </source>
</evidence>
<dbReference type="InterPro" id="IPR008586">
    <property type="entry name" value="DUF868_pln"/>
</dbReference>
<protein>
    <submittedName>
        <fullName evidence="1">Uncharacterized protein</fullName>
    </submittedName>
</protein>
<dbReference type="PANTHER" id="PTHR31972:SF48">
    <property type="entry name" value="OS04G0407500 PROTEIN"/>
    <property type="match status" value="1"/>
</dbReference>
<comment type="caution">
    <text evidence="1">The sequence shown here is derived from an EMBL/GenBank/DDBJ whole genome shotgun (WGS) entry which is preliminary data.</text>
</comment>
<organism evidence="1 2">
    <name type="scientific">Rhynchospora breviuscula</name>
    <dbReference type="NCBI Taxonomy" id="2022672"/>
    <lineage>
        <taxon>Eukaryota</taxon>
        <taxon>Viridiplantae</taxon>
        <taxon>Streptophyta</taxon>
        <taxon>Embryophyta</taxon>
        <taxon>Tracheophyta</taxon>
        <taxon>Spermatophyta</taxon>
        <taxon>Magnoliopsida</taxon>
        <taxon>Liliopsida</taxon>
        <taxon>Poales</taxon>
        <taxon>Cyperaceae</taxon>
        <taxon>Cyperoideae</taxon>
        <taxon>Rhynchosporeae</taxon>
        <taxon>Rhynchospora</taxon>
    </lineage>
</organism>
<name>A0A9Q0C2W9_9POAL</name>